<keyword evidence="1" id="KW-0472">Membrane</keyword>
<reference evidence="2" key="2">
    <citation type="journal article" date="2021" name="PeerJ">
        <title>Extensive microbial diversity within the chicken gut microbiome revealed by metagenomics and culture.</title>
        <authorList>
            <person name="Gilroy R."/>
            <person name="Ravi A."/>
            <person name="Getino M."/>
            <person name="Pursley I."/>
            <person name="Horton D.L."/>
            <person name="Alikhan N.F."/>
            <person name="Baker D."/>
            <person name="Gharbi K."/>
            <person name="Hall N."/>
            <person name="Watson M."/>
            <person name="Adriaenssens E.M."/>
            <person name="Foster-Nyarko E."/>
            <person name="Jarju S."/>
            <person name="Secka A."/>
            <person name="Antonio M."/>
            <person name="Oren A."/>
            <person name="Chaudhuri R.R."/>
            <person name="La Ragione R."/>
            <person name="Hildebrand F."/>
            <person name="Pallen M.J."/>
        </authorList>
    </citation>
    <scope>NUCLEOTIDE SEQUENCE</scope>
    <source>
        <strain evidence="2">ChiSxjej2B14-6234</strain>
    </source>
</reference>
<comment type="caution">
    <text evidence="2">The sequence shown here is derived from an EMBL/GenBank/DDBJ whole genome shotgun (WGS) entry which is preliminary data.</text>
</comment>
<gene>
    <name evidence="2" type="ORF">IAB73_11105</name>
</gene>
<keyword evidence="1" id="KW-0812">Transmembrane</keyword>
<sequence>MMRSAHRRSVQAEGSHVFGELFVFLLLGMFAVFSLMAVVAGAGVYRSVVEAGSPDGQTAMPLSYVANKVRALDAAGAVAVVQDEAVGPVLTLTEDYEGGALVTRIFAQDGVLREQFGYADAPLDPELSERLLEVAAFDARLDEKGVTLSVRMPDGAEESLYLALRSSAR</sequence>
<dbReference type="Proteomes" id="UP000886887">
    <property type="component" value="Unassembled WGS sequence"/>
</dbReference>
<dbReference type="EMBL" id="DVFJ01000038">
    <property type="protein sequence ID" value="HIQ72742.1"/>
    <property type="molecule type" value="Genomic_DNA"/>
</dbReference>
<keyword evidence="1" id="KW-1133">Transmembrane helix</keyword>
<feature type="transmembrane region" description="Helical" evidence="1">
    <location>
        <begin position="21"/>
        <end position="45"/>
    </location>
</feature>
<name>A0A9D1CRN9_9FIRM</name>
<dbReference type="InterPro" id="IPR032340">
    <property type="entry name" value="DUF4860"/>
</dbReference>
<reference evidence="2" key="1">
    <citation type="submission" date="2020-10" db="EMBL/GenBank/DDBJ databases">
        <authorList>
            <person name="Gilroy R."/>
        </authorList>
    </citation>
    <scope>NUCLEOTIDE SEQUENCE</scope>
    <source>
        <strain evidence="2">ChiSxjej2B14-6234</strain>
    </source>
</reference>
<evidence type="ECO:0000313" key="3">
    <source>
        <dbReference type="Proteomes" id="UP000886887"/>
    </source>
</evidence>
<accession>A0A9D1CRN9</accession>
<evidence type="ECO:0000313" key="2">
    <source>
        <dbReference type="EMBL" id="HIQ72742.1"/>
    </source>
</evidence>
<protein>
    <submittedName>
        <fullName evidence="2">DUF4860 domain-containing protein</fullName>
    </submittedName>
</protein>
<dbReference type="AlphaFoldDB" id="A0A9D1CRN9"/>
<evidence type="ECO:0000256" key="1">
    <source>
        <dbReference type="SAM" id="Phobius"/>
    </source>
</evidence>
<dbReference type="Pfam" id="PF16152">
    <property type="entry name" value="DUF4860"/>
    <property type="match status" value="1"/>
</dbReference>
<proteinExistence type="predicted"/>
<organism evidence="2 3">
    <name type="scientific">Candidatus Onthenecus intestinigallinarum</name>
    <dbReference type="NCBI Taxonomy" id="2840875"/>
    <lineage>
        <taxon>Bacteria</taxon>
        <taxon>Bacillati</taxon>
        <taxon>Bacillota</taxon>
        <taxon>Clostridia</taxon>
        <taxon>Eubacteriales</taxon>
        <taxon>Candidatus Onthenecus</taxon>
    </lineage>
</organism>